<gene>
    <name evidence="5" type="ORF">SAMN04488044_1075</name>
</gene>
<accession>A0A1M5KTX6</accession>
<sequence length="287" mass="30100">MKMKRLTGALCAALMLSASGAFAESPSPFPDFSAKRIKPPKAGAAKRITVQIEERANPAVPPPLPKSTTTAALTAPTLDGAAVDSTTKPVSLYDWFWTTIHPQSKETGPGRIQDALEVLSTPEGTGQLVPPRMQPVQDIAKRYGRDILLATLNTDVSPALVLAVIYAESAGNAAAISRTGAVGLMQLMPVTSDRFSVADPYAPADNIKGGVAFLDVLLKRYNGDPILALAGYNAGEGAVAEYGGVPPFAETMNYVPRVLSAYRVASGLCSKPPLFVSDPCVFAAIAE</sequence>
<dbReference type="CDD" id="cd00254">
    <property type="entry name" value="LT-like"/>
    <property type="match status" value="1"/>
</dbReference>
<dbReference type="PANTHER" id="PTHR37423">
    <property type="entry name" value="SOLUBLE LYTIC MUREIN TRANSGLYCOSYLASE-RELATED"/>
    <property type="match status" value="1"/>
</dbReference>
<dbReference type="GO" id="GO:0008933">
    <property type="term" value="F:peptidoglycan lytic transglycosylase activity"/>
    <property type="evidence" value="ECO:0007669"/>
    <property type="project" value="InterPro"/>
</dbReference>
<dbReference type="AlphaFoldDB" id="A0A1M5KTX6"/>
<dbReference type="InterPro" id="IPR000189">
    <property type="entry name" value="Transglyc_AS"/>
</dbReference>
<keyword evidence="3" id="KW-0732">Signal</keyword>
<evidence type="ECO:0000313" key="6">
    <source>
        <dbReference type="Proteomes" id="UP000184211"/>
    </source>
</evidence>
<evidence type="ECO:0000256" key="1">
    <source>
        <dbReference type="ARBA" id="ARBA00007734"/>
    </source>
</evidence>
<comment type="similarity">
    <text evidence="2">Belongs to the virb1 family.</text>
</comment>
<feature type="chain" id="PRO_5011957277" evidence="3">
    <location>
        <begin position="24"/>
        <end position="287"/>
    </location>
</feature>
<keyword evidence="6" id="KW-1185">Reference proteome</keyword>
<reference evidence="6" key="1">
    <citation type="submission" date="2016-11" db="EMBL/GenBank/DDBJ databases">
        <authorList>
            <person name="Varghese N."/>
            <person name="Submissions S."/>
        </authorList>
    </citation>
    <scope>NUCLEOTIDE SEQUENCE [LARGE SCALE GENOMIC DNA]</scope>
    <source>
        <strain evidence="6">DSM 28223</strain>
    </source>
</reference>
<evidence type="ECO:0000259" key="4">
    <source>
        <dbReference type="Pfam" id="PF01464"/>
    </source>
</evidence>
<dbReference type="GO" id="GO:0016020">
    <property type="term" value="C:membrane"/>
    <property type="evidence" value="ECO:0007669"/>
    <property type="project" value="InterPro"/>
</dbReference>
<feature type="domain" description="Transglycosylase SLT" evidence="4">
    <location>
        <begin position="151"/>
        <end position="244"/>
    </location>
</feature>
<dbReference type="SUPFAM" id="SSF53955">
    <property type="entry name" value="Lysozyme-like"/>
    <property type="match status" value="1"/>
</dbReference>
<dbReference type="InterPro" id="IPR023346">
    <property type="entry name" value="Lysozyme-like_dom_sf"/>
</dbReference>
<proteinExistence type="inferred from homology"/>
<evidence type="ECO:0000256" key="2">
    <source>
        <dbReference type="ARBA" id="ARBA00009387"/>
    </source>
</evidence>
<protein>
    <submittedName>
        <fullName evidence="5">Transglycosylase SLT domain-containing protein</fullName>
    </submittedName>
</protein>
<dbReference type="PROSITE" id="PS00922">
    <property type="entry name" value="TRANSGLYCOSYLASE"/>
    <property type="match status" value="1"/>
</dbReference>
<organism evidence="5 6">
    <name type="scientific">Cognatishimia maritima</name>
    <dbReference type="NCBI Taxonomy" id="870908"/>
    <lineage>
        <taxon>Bacteria</taxon>
        <taxon>Pseudomonadati</taxon>
        <taxon>Pseudomonadota</taxon>
        <taxon>Alphaproteobacteria</taxon>
        <taxon>Rhodobacterales</taxon>
        <taxon>Paracoccaceae</taxon>
        <taxon>Cognatishimia</taxon>
    </lineage>
</organism>
<dbReference type="Gene3D" id="1.10.530.10">
    <property type="match status" value="1"/>
</dbReference>
<feature type="signal peptide" evidence="3">
    <location>
        <begin position="1"/>
        <end position="23"/>
    </location>
</feature>
<dbReference type="PANTHER" id="PTHR37423:SF2">
    <property type="entry name" value="MEMBRANE-BOUND LYTIC MUREIN TRANSGLYCOSYLASE C"/>
    <property type="match status" value="1"/>
</dbReference>
<name>A0A1M5KTX6_9RHOB</name>
<comment type="similarity">
    <text evidence="1">Belongs to the transglycosylase Slt family.</text>
</comment>
<dbReference type="STRING" id="870908.SAMN04488044_1075"/>
<dbReference type="GO" id="GO:0000270">
    <property type="term" value="P:peptidoglycan metabolic process"/>
    <property type="evidence" value="ECO:0007669"/>
    <property type="project" value="InterPro"/>
</dbReference>
<dbReference type="Proteomes" id="UP000184211">
    <property type="component" value="Unassembled WGS sequence"/>
</dbReference>
<dbReference type="InterPro" id="IPR008258">
    <property type="entry name" value="Transglycosylase_SLT_dom_1"/>
</dbReference>
<evidence type="ECO:0000256" key="3">
    <source>
        <dbReference type="SAM" id="SignalP"/>
    </source>
</evidence>
<dbReference type="EMBL" id="FQWM01000001">
    <property type="protein sequence ID" value="SHG56312.1"/>
    <property type="molecule type" value="Genomic_DNA"/>
</dbReference>
<evidence type="ECO:0000313" key="5">
    <source>
        <dbReference type="EMBL" id="SHG56312.1"/>
    </source>
</evidence>
<dbReference type="Pfam" id="PF01464">
    <property type="entry name" value="SLT"/>
    <property type="match status" value="1"/>
</dbReference>